<feature type="chain" id="PRO_5043540476" evidence="2">
    <location>
        <begin position="26"/>
        <end position="249"/>
    </location>
</feature>
<keyword evidence="4" id="KW-1185">Reference proteome</keyword>
<dbReference type="Proteomes" id="UP000823561">
    <property type="component" value="Chromosome 23"/>
</dbReference>
<protein>
    <submittedName>
        <fullName evidence="3">Uncharacterized protein</fullName>
    </submittedName>
</protein>
<accession>A0AAV6FHB0</accession>
<evidence type="ECO:0000313" key="3">
    <source>
        <dbReference type="EMBL" id="KAG5261880.1"/>
    </source>
</evidence>
<sequence length="249" mass="28022">MAGALPSAHLLFVVCQFYVVTHVHAGAYYGHKQLPQQQLPQQHLPQQHQPMPQIPHMPHGKETYPQQQYLGKDMHHIPYGNEMPILPQYREDPHPQMPIPMGKGKGKGKGETVPRGEKGNGGDVGPEKLVDKDFRASPGVVANQVTRVYQEFLEFPVQKETKGLVFQDCLDLKGQQVLLDHQGQQMGCLENQDFLVVRGNLVHMASLEDQGYLVLENQDIQVLKVTKDMVVYLVNQVQKVIRVMVALQG</sequence>
<reference evidence="3" key="1">
    <citation type="submission" date="2020-10" db="EMBL/GenBank/DDBJ databases">
        <title>Chromosome-scale genome assembly of the Allis shad, Alosa alosa.</title>
        <authorList>
            <person name="Margot Z."/>
            <person name="Christophe K."/>
            <person name="Cabau C."/>
            <person name="Louis A."/>
            <person name="Berthelot C."/>
            <person name="Parey E."/>
            <person name="Roest Crollius H."/>
            <person name="Montfort J."/>
            <person name="Robinson-Rechavi M."/>
            <person name="Bucao C."/>
            <person name="Bouchez O."/>
            <person name="Gislard M."/>
            <person name="Lluch J."/>
            <person name="Milhes M."/>
            <person name="Lampietro C."/>
            <person name="Lopez Roques C."/>
            <person name="Donnadieu C."/>
            <person name="Braasch I."/>
            <person name="Desvignes T."/>
            <person name="Postlethwait J."/>
            <person name="Bobe J."/>
            <person name="Guiguen Y."/>
        </authorList>
    </citation>
    <scope>NUCLEOTIDE SEQUENCE</scope>
    <source>
        <strain evidence="3">M-15738</strain>
        <tissue evidence="3">Blood</tissue>
    </source>
</reference>
<evidence type="ECO:0000256" key="2">
    <source>
        <dbReference type="SAM" id="SignalP"/>
    </source>
</evidence>
<dbReference type="EMBL" id="JADWDJ010000023">
    <property type="protein sequence ID" value="KAG5261880.1"/>
    <property type="molecule type" value="Genomic_DNA"/>
</dbReference>
<name>A0AAV6FHB0_9TELE</name>
<feature type="region of interest" description="Disordered" evidence="1">
    <location>
        <begin position="103"/>
        <end position="130"/>
    </location>
</feature>
<dbReference type="AlphaFoldDB" id="A0AAV6FHB0"/>
<feature type="signal peptide" evidence="2">
    <location>
        <begin position="1"/>
        <end position="25"/>
    </location>
</feature>
<evidence type="ECO:0000256" key="1">
    <source>
        <dbReference type="SAM" id="MobiDB-lite"/>
    </source>
</evidence>
<organism evidence="3 4">
    <name type="scientific">Alosa alosa</name>
    <name type="common">allis shad</name>
    <dbReference type="NCBI Taxonomy" id="278164"/>
    <lineage>
        <taxon>Eukaryota</taxon>
        <taxon>Metazoa</taxon>
        <taxon>Chordata</taxon>
        <taxon>Craniata</taxon>
        <taxon>Vertebrata</taxon>
        <taxon>Euteleostomi</taxon>
        <taxon>Actinopterygii</taxon>
        <taxon>Neopterygii</taxon>
        <taxon>Teleostei</taxon>
        <taxon>Clupei</taxon>
        <taxon>Clupeiformes</taxon>
        <taxon>Clupeoidei</taxon>
        <taxon>Clupeidae</taxon>
        <taxon>Alosa</taxon>
    </lineage>
</organism>
<proteinExistence type="predicted"/>
<comment type="caution">
    <text evidence="3">The sequence shown here is derived from an EMBL/GenBank/DDBJ whole genome shotgun (WGS) entry which is preliminary data.</text>
</comment>
<feature type="compositionally biased region" description="Basic and acidic residues" evidence="1">
    <location>
        <begin position="108"/>
        <end position="130"/>
    </location>
</feature>
<evidence type="ECO:0000313" key="4">
    <source>
        <dbReference type="Proteomes" id="UP000823561"/>
    </source>
</evidence>
<gene>
    <name evidence="3" type="ORF">AALO_G00289620</name>
</gene>
<keyword evidence="2" id="KW-0732">Signal</keyword>